<dbReference type="Gene3D" id="1.10.287.70">
    <property type="match status" value="1"/>
</dbReference>
<dbReference type="GO" id="GO:0005249">
    <property type="term" value="F:voltage-gated potassium channel activity"/>
    <property type="evidence" value="ECO:0007669"/>
    <property type="project" value="TreeGrafter"/>
</dbReference>
<comment type="subcellular location">
    <subcellularLocation>
        <location evidence="1">Membrane</location>
        <topology evidence="1">Multi-pass membrane protein</topology>
    </subcellularLocation>
</comment>
<feature type="transmembrane region" description="Helical" evidence="5">
    <location>
        <begin position="28"/>
        <end position="47"/>
    </location>
</feature>
<feature type="transmembrane region" description="Helical" evidence="5">
    <location>
        <begin position="276"/>
        <end position="301"/>
    </location>
</feature>
<dbReference type="InterPro" id="IPR050818">
    <property type="entry name" value="KCNH_animal-type"/>
</dbReference>
<evidence type="ECO:0000259" key="6">
    <source>
        <dbReference type="Pfam" id="PF00520"/>
    </source>
</evidence>
<feature type="transmembrane region" description="Helical" evidence="5">
    <location>
        <begin position="180"/>
        <end position="199"/>
    </location>
</feature>
<evidence type="ECO:0000256" key="5">
    <source>
        <dbReference type="SAM" id="Phobius"/>
    </source>
</evidence>
<keyword evidence="2 5" id="KW-0812">Transmembrane</keyword>
<evidence type="ECO:0000256" key="2">
    <source>
        <dbReference type="ARBA" id="ARBA00022692"/>
    </source>
</evidence>
<feature type="transmembrane region" description="Helical" evidence="5">
    <location>
        <begin position="59"/>
        <end position="80"/>
    </location>
</feature>
<dbReference type="Gene3D" id="2.60.120.10">
    <property type="entry name" value="Jelly Rolls"/>
    <property type="match status" value="1"/>
</dbReference>
<dbReference type="InterPro" id="IPR014710">
    <property type="entry name" value="RmlC-like_jellyroll"/>
</dbReference>
<dbReference type="PANTHER" id="PTHR10217">
    <property type="entry name" value="VOLTAGE AND LIGAND GATED POTASSIUM CHANNEL"/>
    <property type="match status" value="1"/>
</dbReference>
<dbReference type="EMBL" id="CAJNIZ010046003">
    <property type="protein sequence ID" value="CAE7736331.1"/>
    <property type="molecule type" value="Genomic_DNA"/>
</dbReference>
<dbReference type="Proteomes" id="UP000649617">
    <property type="component" value="Unassembled WGS sequence"/>
</dbReference>
<sequence length="463" mass="53821">DLEEMEQNQVFDKFLLNPNWTSKMTWDFFVMFLVLADSIILPFQLAFKHGMPDDGFDEVWFWVTTIVFFTDVGLSFNTAIESKENPGTWITSRRRIAGMYLRGWFSIDFFSTVPYGMIAEGIFGDTGSAGAVRLLKMLKFLRIMRLMKMLRMSKLKAVWERVEVRIGSIAIIQSIMLMKVLAFVIAMCHWNACLFWVIGSKDSLLTDLMPSEMATNFRSMNHWTNLPRKGMHSGEPEWTYEQKPIEEQYIFCFYWTLGVMRTMPAEVTPVNFPERIFVLLFMFFALSAFAVSVASLTQAYFKIFERGRSFNDEMFFVRMYLNRYSAARPLEQRVKAFLAHLFERRRILAKETNLMEKLPEVLKNEVQNMLISFHLQKLELIRELGKGAIQEICAASHLQDHMPGVVISTMGQVAEYAWIKCSGRLQLLDEPWRWCTGITAYFKHASTPFFTTNRSKSSGDFLG</sequence>
<dbReference type="PANTHER" id="PTHR10217:SF435">
    <property type="entry name" value="POTASSIUM VOLTAGE-GATED CHANNEL PROTEIN EAG"/>
    <property type="match status" value="1"/>
</dbReference>
<evidence type="ECO:0000256" key="3">
    <source>
        <dbReference type="ARBA" id="ARBA00022989"/>
    </source>
</evidence>
<dbReference type="GO" id="GO:0042391">
    <property type="term" value="P:regulation of membrane potential"/>
    <property type="evidence" value="ECO:0007669"/>
    <property type="project" value="TreeGrafter"/>
</dbReference>
<dbReference type="AlphaFoldDB" id="A0A812XQY1"/>
<dbReference type="GO" id="GO:0005886">
    <property type="term" value="C:plasma membrane"/>
    <property type="evidence" value="ECO:0007669"/>
    <property type="project" value="TreeGrafter"/>
</dbReference>
<keyword evidence="8" id="KW-1185">Reference proteome</keyword>
<feature type="domain" description="Ion transport" evidence="6">
    <location>
        <begin position="25"/>
        <end position="303"/>
    </location>
</feature>
<evidence type="ECO:0000313" key="8">
    <source>
        <dbReference type="Proteomes" id="UP000649617"/>
    </source>
</evidence>
<evidence type="ECO:0000256" key="4">
    <source>
        <dbReference type="ARBA" id="ARBA00023136"/>
    </source>
</evidence>
<reference evidence="7" key="1">
    <citation type="submission" date="2021-02" db="EMBL/GenBank/DDBJ databases">
        <authorList>
            <person name="Dougan E. K."/>
            <person name="Rhodes N."/>
            <person name="Thang M."/>
            <person name="Chan C."/>
        </authorList>
    </citation>
    <scope>NUCLEOTIDE SEQUENCE</scope>
</reference>
<dbReference type="SUPFAM" id="SSF51206">
    <property type="entry name" value="cAMP-binding domain-like"/>
    <property type="match status" value="1"/>
</dbReference>
<dbReference type="OrthoDB" id="2021138at2759"/>
<evidence type="ECO:0000256" key="1">
    <source>
        <dbReference type="ARBA" id="ARBA00004141"/>
    </source>
</evidence>
<dbReference type="InterPro" id="IPR005821">
    <property type="entry name" value="Ion_trans_dom"/>
</dbReference>
<keyword evidence="3 5" id="KW-1133">Transmembrane helix</keyword>
<evidence type="ECO:0000313" key="7">
    <source>
        <dbReference type="EMBL" id="CAE7736331.1"/>
    </source>
</evidence>
<feature type="non-terminal residue" evidence="7">
    <location>
        <position position="1"/>
    </location>
</feature>
<dbReference type="SUPFAM" id="SSF81324">
    <property type="entry name" value="Voltage-gated potassium channels"/>
    <property type="match status" value="1"/>
</dbReference>
<dbReference type="Pfam" id="PF00520">
    <property type="entry name" value="Ion_trans"/>
    <property type="match status" value="1"/>
</dbReference>
<keyword evidence="4 5" id="KW-0472">Membrane</keyword>
<dbReference type="InterPro" id="IPR018490">
    <property type="entry name" value="cNMP-bd_dom_sf"/>
</dbReference>
<name>A0A812XQY1_SYMPI</name>
<gene>
    <name evidence="7" type="primary">GORK</name>
    <name evidence="7" type="ORF">SPIL2461_LOCUS21166</name>
</gene>
<comment type="caution">
    <text evidence="7">The sequence shown here is derived from an EMBL/GenBank/DDBJ whole genome shotgun (WGS) entry which is preliminary data.</text>
</comment>
<accession>A0A812XQY1</accession>
<organism evidence="7 8">
    <name type="scientific">Symbiodinium pilosum</name>
    <name type="common">Dinoflagellate</name>
    <dbReference type="NCBI Taxonomy" id="2952"/>
    <lineage>
        <taxon>Eukaryota</taxon>
        <taxon>Sar</taxon>
        <taxon>Alveolata</taxon>
        <taxon>Dinophyceae</taxon>
        <taxon>Suessiales</taxon>
        <taxon>Symbiodiniaceae</taxon>
        <taxon>Symbiodinium</taxon>
    </lineage>
</organism>
<proteinExistence type="predicted"/>
<protein>
    <submittedName>
        <fullName evidence="7">GORK protein</fullName>
    </submittedName>
</protein>